<organism evidence="1 2">
    <name type="scientific">Funneliformis caledonium</name>
    <dbReference type="NCBI Taxonomy" id="1117310"/>
    <lineage>
        <taxon>Eukaryota</taxon>
        <taxon>Fungi</taxon>
        <taxon>Fungi incertae sedis</taxon>
        <taxon>Mucoromycota</taxon>
        <taxon>Glomeromycotina</taxon>
        <taxon>Glomeromycetes</taxon>
        <taxon>Glomerales</taxon>
        <taxon>Glomeraceae</taxon>
        <taxon>Funneliformis</taxon>
    </lineage>
</organism>
<dbReference type="EMBL" id="CAJVPQ010020000">
    <property type="protein sequence ID" value="CAG8755247.1"/>
    <property type="molecule type" value="Genomic_DNA"/>
</dbReference>
<dbReference type="Proteomes" id="UP000789570">
    <property type="component" value="Unassembled WGS sequence"/>
</dbReference>
<keyword evidence="2" id="KW-1185">Reference proteome</keyword>
<proteinExistence type="predicted"/>
<dbReference type="AlphaFoldDB" id="A0A9N9IXN9"/>
<sequence>MLKDHEWLLLNELVNILKPFDKLTSYFSGIQYTTLSVINSSIEVLKFKFADGDILTLEELDKIINSNEINIDKDEISSDDEYIDDKSFENDMNIQQFTAHKHQLRSITNRQKSNIRLVTTLLDLRLKSMSAWSDEIQNETI</sequence>
<comment type="caution">
    <text evidence="1">The sequence shown here is derived from an EMBL/GenBank/DDBJ whole genome shotgun (WGS) entry which is preliminary data.</text>
</comment>
<gene>
    <name evidence="1" type="ORF">FCALED_LOCUS16571</name>
</gene>
<protein>
    <submittedName>
        <fullName evidence="1">15576_t:CDS:1</fullName>
    </submittedName>
</protein>
<evidence type="ECO:0000313" key="1">
    <source>
        <dbReference type="EMBL" id="CAG8755247.1"/>
    </source>
</evidence>
<name>A0A9N9IXN9_9GLOM</name>
<evidence type="ECO:0000313" key="2">
    <source>
        <dbReference type="Proteomes" id="UP000789570"/>
    </source>
</evidence>
<reference evidence="1" key="1">
    <citation type="submission" date="2021-06" db="EMBL/GenBank/DDBJ databases">
        <authorList>
            <person name="Kallberg Y."/>
            <person name="Tangrot J."/>
            <person name="Rosling A."/>
        </authorList>
    </citation>
    <scope>NUCLEOTIDE SEQUENCE</scope>
    <source>
        <strain evidence="1">UK204</strain>
    </source>
</reference>
<accession>A0A9N9IXN9</accession>
<feature type="non-terminal residue" evidence="1">
    <location>
        <position position="141"/>
    </location>
</feature>
<dbReference type="OrthoDB" id="2438421at2759"/>